<feature type="transmembrane region" description="Helical" evidence="1">
    <location>
        <begin position="250"/>
        <end position="273"/>
    </location>
</feature>
<evidence type="ECO:0000256" key="1">
    <source>
        <dbReference type="SAM" id="Phobius"/>
    </source>
</evidence>
<feature type="transmembrane region" description="Helical" evidence="1">
    <location>
        <begin position="53"/>
        <end position="74"/>
    </location>
</feature>
<feature type="transmembrane region" description="Helical" evidence="1">
    <location>
        <begin position="146"/>
        <end position="169"/>
    </location>
</feature>
<dbReference type="PANTHER" id="PTHR33802">
    <property type="entry name" value="SI:CH211-161H7.5-RELATED"/>
    <property type="match status" value="1"/>
</dbReference>
<evidence type="ECO:0000313" key="2">
    <source>
        <dbReference type="EMBL" id="KAL1521815.1"/>
    </source>
</evidence>
<gene>
    <name evidence="2" type="ORF">AB1Y20_021466</name>
</gene>
<name>A0AB34JLL8_PRYPA</name>
<organism evidence="2 3">
    <name type="scientific">Prymnesium parvum</name>
    <name type="common">Toxic golden alga</name>
    <dbReference type="NCBI Taxonomy" id="97485"/>
    <lineage>
        <taxon>Eukaryota</taxon>
        <taxon>Haptista</taxon>
        <taxon>Haptophyta</taxon>
        <taxon>Prymnesiophyceae</taxon>
        <taxon>Prymnesiales</taxon>
        <taxon>Prymnesiaceae</taxon>
        <taxon>Prymnesium</taxon>
    </lineage>
</organism>
<dbReference type="EMBL" id="JBGBPQ010000007">
    <property type="protein sequence ID" value="KAL1521815.1"/>
    <property type="molecule type" value="Genomic_DNA"/>
</dbReference>
<sequence>MSALVAVAAFVVQTLVVFAGNSRLFGLLKPGSGWYTNVEMSMRYASLVTPARWAFAIWGIIYLTEAAGMLHLLLMPAHEVVFLQGSNTTLWVWANAFQAAWALLFATERLAMAALALAGIAVSLTWLSLSLCTVGALEYALLAGPIWLHAGWTCAASIVNFNLVVGLAADYSAQLAAAHASAFVAAAVGVGTFLGAALSTTCSPLVAAPMIAALCWALAAIRAELKSPVLIADSKVYAEIGELGRNALQLVVGGSALVMAGSVLFITCAWFVVTRAAD</sequence>
<accession>A0AB34JLL8</accession>
<keyword evidence="1" id="KW-0472">Membrane</keyword>
<reference evidence="2 3" key="1">
    <citation type="journal article" date="2024" name="Science">
        <title>Giant polyketide synthase enzymes in the biosynthesis of giant marine polyether toxins.</title>
        <authorList>
            <person name="Fallon T.R."/>
            <person name="Shende V.V."/>
            <person name="Wierzbicki I.H."/>
            <person name="Pendleton A.L."/>
            <person name="Watervoot N.F."/>
            <person name="Auber R.P."/>
            <person name="Gonzalez D.J."/>
            <person name="Wisecaver J.H."/>
            <person name="Moore B.S."/>
        </authorList>
    </citation>
    <scope>NUCLEOTIDE SEQUENCE [LARGE SCALE GENOMIC DNA]</scope>
    <source>
        <strain evidence="2 3">12B1</strain>
    </source>
</reference>
<keyword evidence="1" id="KW-0812">Transmembrane</keyword>
<evidence type="ECO:0000313" key="3">
    <source>
        <dbReference type="Proteomes" id="UP001515480"/>
    </source>
</evidence>
<comment type="caution">
    <text evidence="2">The sequence shown here is derived from an EMBL/GenBank/DDBJ whole genome shotgun (WGS) entry which is preliminary data.</text>
</comment>
<dbReference type="AlphaFoldDB" id="A0AB34JLL8"/>
<dbReference type="Proteomes" id="UP001515480">
    <property type="component" value="Unassembled WGS sequence"/>
</dbReference>
<dbReference type="PANTHER" id="PTHR33802:SF1">
    <property type="entry name" value="XK-RELATED PROTEIN"/>
    <property type="match status" value="1"/>
</dbReference>
<keyword evidence="1" id="KW-1133">Transmembrane helix</keyword>
<feature type="transmembrane region" description="Helical" evidence="1">
    <location>
        <begin position="81"/>
        <end position="104"/>
    </location>
</feature>
<feature type="transmembrane region" description="Helical" evidence="1">
    <location>
        <begin position="175"/>
        <end position="198"/>
    </location>
</feature>
<keyword evidence="3" id="KW-1185">Reference proteome</keyword>
<proteinExistence type="predicted"/>
<feature type="transmembrane region" description="Helical" evidence="1">
    <location>
        <begin position="110"/>
        <end position="134"/>
    </location>
</feature>
<evidence type="ECO:0008006" key="4">
    <source>
        <dbReference type="Google" id="ProtNLM"/>
    </source>
</evidence>
<protein>
    <recommendedName>
        <fullName evidence="4">Glycerophosphocholine acyltransferase 1</fullName>
    </recommendedName>
</protein>